<sequence length="39" mass="4450">MAAASYWGSLWQPPFYRHDIEPPRSHVALESRPAIDALL</sequence>
<dbReference type="KEGG" id="lpav:PLANPX_0068"/>
<evidence type="ECO:0000313" key="2">
    <source>
        <dbReference type="Proteomes" id="UP000326837"/>
    </source>
</evidence>
<dbReference type="Proteomes" id="UP000326837">
    <property type="component" value="Chromosome"/>
</dbReference>
<reference evidence="2" key="1">
    <citation type="submission" date="2019-10" db="EMBL/GenBank/DDBJ databases">
        <title>Lacipirellula parvula gen. nov., sp. nov., representing a lineage of planctomycetes widespread in freshwater anoxic habitats, and description of the family Lacipirellulaceae.</title>
        <authorList>
            <person name="Dedysh S.N."/>
            <person name="Kulichevskaya I.S."/>
            <person name="Beletsky A.V."/>
            <person name="Rakitin A.L."/>
            <person name="Mardanov A.V."/>
            <person name="Ivanova A.A."/>
            <person name="Saltykova V.X."/>
            <person name="Rijpstra W.I.C."/>
            <person name="Sinninghe Damste J.S."/>
            <person name="Ravin N.V."/>
        </authorList>
    </citation>
    <scope>NUCLEOTIDE SEQUENCE [LARGE SCALE GENOMIC DNA]</scope>
    <source>
        <strain evidence="2">PX69</strain>
    </source>
</reference>
<accession>A0A5K7X819</accession>
<dbReference type="AlphaFoldDB" id="A0A5K7X819"/>
<protein>
    <submittedName>
        <fullName evidence="1">Uncharacterized protein</fullName>
    </submittedName>
</protein>
<gene>
    <name evidence="1" type="ORF">PLANPX_0068</name>
</gene>
<dbReference type="EMBL" id="AP021861">
    <property type="protein sequence ID" value="BBO30456.1"/>
    <property type="molecule type" value="Genomic_DNA"/>
</dbReference>
<keyword evidence="2" id="KW-1185">Reference proteome</keyword>
<evidence type="ECO:0000313" key="1">
    <source>
        <dbReference type="EMBL" id="BBO30456.1"/>
    </source>
</evidence>
<name>A0A5K7X819_9BACT</name>
<organism evidence="1 2">
    <name type="scientific">Lacipirellula parvula</name>
    <dbReference type="NCBI Taxonomy" id="2650471"/>
    <lineage>
        <taxon>Bacteria</taxon>
        <taxon>Pseudomonadati</taxon>
        <taxon>Planctomycetota</taxon>
        <taxon>Planctomycetia</taxon>
        <taxon>Pirellulales</taxon>
        <taxon>Lacipirellulaceae</taxon>
        <taxon>Lacipirellula</taxon>
    </lineage>
</organism>
<proteinExistence type="predicted"/>